<feature type="region of interest" description="Disordered" evidence="1">
    <location>
        <begin position="120"/>
        <end position="152"/>
    </location>
</feature>
<evidence type="ECO:0000313" key="3">
    <source>
        <dbReference type="Proteomes" id="UP000248795"/>
    </source>
</evidence>
<feature type="compositionally biased region" description="Low complexity" evidence="1">
    <location>
        <begin position="137"/>
        <end position="152"/>
    </location>
</feature>
<keyword evidence="3" id="KW-1185">Reference proteome</keyword>
<dbReference type="EMBL" id="QKVK01000002">
    <property type="protein sequence ID" value="PZF78139.1"/>
    <property type="molecule type" value="Genomic_DNA"/>
</dbReference>
<organism evidence="2 3">
    <name type="scientific">Aestuariivirga litoralis</name>
    <dbReference type="NCBI Taxonomy" id="2650924"/>
    <lineage>
        <taxon>Bacteria</taxon>
        <taxon>Pseudomonadati</taxon>
        <taxon>Pseudomonadota</taxon>
        <taxon>Alphaproteobacteria</taxon>
        <taxon>Hyphomicrobiales</taxon>
        <taxon>Aestuariivirgaceae</taxon>
        <taxon>Aestuariivirga</taxon>
    </lineage>
</organism>
<evidence type="ECO:0000313" key="2">
    <source>
        <dbReference type="EMBL" id="PZF78139.1"/>
    </source>
</evidence>
<feature type="compositionally biased region" description="Basic and acidic residues" evidence="1">
    <location>
        <begin position="120"/>
        <end position="131"/>
    </location>
</feature>
<gene>
    <name evidence="2" type="ORF">DK847_06905</name>
</gene>
<evidence type="ECO:0000256" key="1">
    <source>
        <dbReference type="SAM" id="MobiDB-lite"/>
    </source>
</evidence>
<name>A0A2W2BPN0_9HYPH</name>
<dbReference type="Proteomes" id="UP000248795">
    <property type="component" value="Unassembled WGS sequence"/>
</dbReference>
<proteinExistence type="predicted"/>
<protein>
    <submittedName>
        <fullName evidence="2">Uncharacterized protein</fullName>
    </submittedName>
</protein>
<accession>A0A2W2BPN0</accession>
<comment type="caution">
    <text evidence="2">The sequence shown here is derived from an EMBL/GenBank/DDBJ whole genome shotgun (WGS) entry which is preliminary data.</text>
</comment>
<reference evidence="3" key="1">
    <citation type="submission" date="2018-06" db="EMBL/GenBank/DDBJ databases">
        <title>Aestuariibacter litoralis strain KCTC 52945T.</title>
        <authorList>
            <person name="Li X."/>
            <person name="Salam N."/>
            <person name="Li J.-L."/>
            <person name="Chen Y.-M."/>
            <person name="Yang Z.-W."/>
            <person name="Zhang L.-Y."/>
            <person name="Han M.-X."/>
            <person name="Xiao M."/>
            <person name="Li W.-J."/>
        </authorList>
    </citation>
    <scope>NUCLEOTIDE SEQUENCE [LARGE SCALE GENOMIC DNA]</scope>
    <source>
        <strain evidence="3">KCTC 52945</strain>
    </source>
</reference>
<dbReference type="RefSeq" id="WP_111197123.1">
    <property type="nucleotide sequence ID" value="NZ_QKVK01000002.1"/>
</dbReference>
<dbReference type="AlphaFoldDB" id="A0A2W2BPN0"/>
<sequence>MLNIATNSSIFPRSRDLTVTDIMNDVDLCVWVADARPGARIVYYTGHLSRDRLPHIDGYSEAVRRKIGELGNAAWMLGDENWVHLIQRRVSMGCWEYIAVRRADTPKQKPVYRIIQSLAREPRKSNREKPAAADIVAPAGGMPMATGPPNDA</sequence>